<dbReference type="InterPro" id="IPR048687">
    <property type="entry name" value="HVO_2248-like"/>
</dbReference>
<dbReference type="EMBL" id="JBHTAG010000002">
    <property type="protein sequence ID" value="MFC7096834.1"/>
    <property type="molecule type" value="Genomic_DNA"/>
</dbReference>
<evidence type="ECO:0000313" key="1">
    <source>
        <dbReference type="EMBL" id="MFC7096834.1"/>
    </source>
</evidence>
<evidence type="ECO:0000313" key="2">
    <source>
        <dbReference type="Proteomes" id="UP001596388"/>
    </source>
</evidence>
<dbReference type="Pfam" id="PF21535">
    <property type="entry name" value="HVO_2248"/>
    <property type="match status" value="1"/>
</dbReference>
<name>A0ABD5WTD9_9EURY</name>
<reference evidence="1 2" key="1">
    <citation type="journal article" date="2019" name="Int. J. Syst. Evol. Microbiol.">
        <title>The Global Catalogue of Microorganisms (GCM) 10K type strain sequencing project: providing services to taxonomists for standard genome sequencing and annotation.</title>
        <authorList>
            <consortium name="The Broad Institute Genomics Platform"/>
            <consortium name="The Broad Institute Genome Sequencing Center for Infectious Disease"/>
            <person name="Wu L."/>
            <person name="Ma J."/>
        </authorList>
    </citation>
    <scope>NUCLEOTIDE SEQUENCE [LARGE SCALE GENOMIC DNA]</scope>
    <source>
        <strain evidence="1 2">DT55</strain>
    </source>
</reference>
<dbReference type="RefSeq" id="WP_276238708.1">
    <property type="nucleotide sequence ID" value="NZ_CP119989.1"/>
</dbReference>
<organism evidence="1 2">
    <name type="scientific">Halobaculum marinum</name>
    <dbReference type="NCBI Taxonomy" id="3031996"/>
    <lineage>
        <taxon>Archaea</taxon>
        <taxon>Methanobacteriati</taxon>
        <taxon>Methanobacteriota</taxon>
        <taxon>Stenosarchaea group</taxon>
        <taxon>Halobacteria</taxon>
        <taxon>Halobacteriales</taxon>
        <taxon>Haloferacaceae</taxon>
        <taxon>Halobaculum</taxon>
    </lineage>
</organism>
<comment type="caution">
    <text evidence="1">The sequence shown here is derived from an EMBL/GenBank/DDBJ whole genome shotgun (WGS) entry which is preliminary data.</text>
</comment>
<protein>
    <submittedName>
        <fullName evidence="1">Uncharacterized protein</fullName>
    </submittedName>
</protein>
<dbReference type="Proteomes" id="UP001596388">
    <property type="component" value="Unassembled WGS sequence"/>
</dbReference>
<keyword evidence="2" id="KW-1185">Reference proteome</keyword>
<accession>A0ABD5WTD9</accession>
<sequence length="276" mass="31795">MAGHRGEEQSRQFNGDTRVLYHRAVRTPLPNTDAERLFYENMMNVADAQERKADMLADPDVPLVDAYERQFEQIAESYERRLRSIAGDDYEAVALAHYRGDRDDRVSRLAAYYYEGLWRMQQRMTVTDMLFFPIILRYPDSFTVNIRFASGHTTTESVLYESPEHFDAELDEEYVDQYVRESRYSQKEAAAQIRAWADIIREEFTDPDEVPFEERKYGGIVSGGGRKGPVFSSVLKRVEPDPDRFDAPVDAPTLVGEGDEARRTARELLPEGSVVI</sequence>
<dbReference type="GeneID" id="79269272"/>
<proteinExistence type="predicted"/>
<gene>
    <name evidence="1" type="ORF">ACFQKD_05905</name>
</gene>
<dbReference type="AlphaFoldDB" id="A0ABD5WTD9"/>